<name>A0A5N7CTM9_9EURO</name>
<dbReference type="GeneID" id="43668485"/>
<reference evidence="2 3" key="1">
    <citation type="submission" date="2019-04" db="EMBL/GenBank/DDBJ databases">
        <authorList>
            <consortium name="DOE Joint Genome Institute"/>
            <person name="Mondo S."/>
            <person name="Kjaerbolling I."/>
            <person name="Vesth T."/>
            <person name="Frisvad J.C."/>
            <person name="Nybo J.L."/>
            <person name="Theobald S."/>
            <person name="Kildgaard S."/>
            <person name="Isbrandt T."/>
            <person name="Kuo A."/>
            <person name="Sato A."/>
            <person name="Lyhne E.K."/>
            <person name="Kogle M.E."/>
            <person name="Wiebenga A."/>
            <person name="Kun R.S."/>
            <person name="Lubbers R.J."/>
            <person name="Makela M.R."/>
            <person name="Barry K."/>
            <person name="Chovatia M."/>
            <person name="Clum A."/>
            <person name="Daum C."/>
            <person name="Haridas S."/>
            <person name="He G."/>
            <person name="LaButti K."/>
            <person name="Lipzen A."/>
            <person name="Riley R."/>
            <person name="Salamov A."/>
            <person name="Simmons B.A."/>
            <person name="Magnuson J.K."/>
            <person name="Henrissat B."/>
            <person name="Mortensen U.H."/>
            <person name="Larsen T.O."/>
            <person name="Devries R.P."/>
            <person name="Grigoriev I.V."/>
            <person name="Machida M."/>
            <person name="Baker S.E."/>
            <person name="Andersen M.R."/>
            <person name="Cantor M.N."/>
            <person name="Hua S.X."/>
        </authorList>
    </citation>
    <scope>NUCLEOTIDE SEQUENCE [LARGE SCALE GENOMIC DNA]</scope>
    <source>
        <strain evidence="2 3">CBS 119388</strain>
    </source>
</reference>
<feature type="compositionally biased region" description="Basic and acidic residues" evidence="1">
    <location>
        <begin position="23"/>
        <end position="49"/>
    </location>
</feature>
<feature type="region of interest" description="Disordered" evidence="1">
    <location>
        <begin position="1"/>
        <end position="60"/>
    </location>
</feature>
<protein>
    <submittedName>
        <fullName evidence="2">Uncharacterized protein</fullName>
    </submittedName>
</protein>
<dbReference type="EMBL" id="ML736891">
    <property type="protein sequence ID" value="KAE8397504.1"/>
    <property type="molecule type" value="Genomic_DNA"/>
</dbReference>
<dbReference type="RefSeq" id="XP_031934823.1">
    <property type="nucleotide sequence ID" value="XM_032083794.1"/>
</dbReference>
<dbReference type="Proteomes" id="UP000325579">
    <property type="component" value="Unassembled WGS sequence"/>
</dbReference>
<sequence>MSTGFGAAPRPSRSQSLISHTLPRHELEEKSWIPETFRRTRSETEKEVEGEGEETVPVESREAHVLGLAQSLRRNETILPGAIENPFTIQDEESPLNPNGQNFKAKDWIKMVGAESCPFQYHLRTNVLHFWYLSVAMASNSGRAA</sequence>
<keyword evidence="3" id="KW-1185">Reference proteome</keyword>
<evidence type="ECO:0000313" key="2">
    <source>
        <dbReference type="EMBL" id="KAE8397504.1"/>
    </source>
</evidence>
<organism evidence="2 3">
    <name type="scientific">Aspergillus pseudonomiae</name>
    <dbReference type="NCBI Taxonomy" id="1506151"/>
    <lineage>
        <taxon>Eukaryota</taxon>
        <taxon>Fungi</taxon>
        <taxon>Dikarya</taxon>
        <taxon>Ascomycota</taxon>
        <taxon>Pezizomycotina</taxon>
        <taxon>Eurotiomycetes</taxon>
        <taxon>Eurotiomycetidae</taxon>
        <taxon>Eurotiales</taxon>
        <taxon>Aspergillaceae</taxon>
        <taxon>Aspergillus</taxon>
        <taxon>Aspergillus subgen. Circumdati</taxon>
    </lineage>
</organism>
<gene>
    <name evidence="2" type="ORF">BDV37DRAFT_265546</name>
</gene>
<dbReference type="AlphaFoldDB" id="A0A5N7CTM9"/>
<evidence type="ECO:0000313" key="3">
    <source>
        <dbReference type="Proteomes" id="UP000325579"/>
    </source>
</evidence>
<proteinExistence type="predicted"/>
<evidence type="ECO:0000256" key="1">
    <source>
        <dbReference type="SAM" id="MobiDB-lite"/>
    </source>
</evidence>
<accession>A0A5N7CTM9</accession>